<evidence type="ECO:0000256" key="2">
    <source>
        <dbReference type="ARBA" id="ARBA00022963"/>
    </source>
</evidence>
<dbReference type="PANTHER" id="PTHR14226:SF29">
    <property type="entry name" value="NEUROPATHY TARGET ESTERASE SWS"/>
    <property type="match status" value="1"/>
</dbReference>
<comment type="caution">
    <text evidence="4">Lacks conserved residue(s) required for the propagation of feature annotation.</text>
</comment>
<feature type="active site" description="Nucleophile" evidence="4">
    <location>
        <position position="59"/>
    </location>
</feature>
<keyword evidence="8" id="KW-1185">Reference proteome</keyword>
<keyword evidence="2 4" id="KW-0442">Lipid degradation</keyword>
<dbReference type="OrthoDB" id="4080114at2"/>
<keyword evidence="3 4" id="KW-0443">Lipid metabolism</keyword>
<dbReference type="PANTHER" id="PTHR14226">
    <property type="entry name" value="NEUROPATHY TARGET ESTERASE/SWISS CHEESE D.MELANOGASTER"/>
    <property type="match status" value="1"/>
</dbReference>
<evidence type="ECO:0000259" key="6">
    <source>
        <dbReference type="PROSITE" id="PS51635"/>
    </source>
</evidence>
<feature type="short sequence motif" description="DGA/G" evidence="4">
    <location>
        <begin position="278"/>
        <end position="280"/>
    </location>
</feature>
<dbReference type="Gene3D" id="3.40.1090.10">
    <property type="entry name" value="Cytosolic phospholipase A2 catalytic domain"/>
    <property type="match status" value="2"/>
</dbReference>
<gene>
    <name evidence="7" type="ORF">EDD31_1125</name>
</gene>
<evidence type="ECO:0000256" key="4">
    <source>
        <dbReference type="PROSITE-ProRule" id="PRU01161"/>
    </source>
</evidence>
<feature type="compositionally biased region" description="Low complexity" evidence="5">
    <location>
        <begin position="436"/>
        <end position="448"/>
    </location>
</feature>
<evidence type="ECO:0000256" key="5">
    <source>
        <dbReference type="SAM" id="MobiDB-lite"/>
    </source>
</evidence>
<evidence type="ECO:0000313" key="8">
    <source>
        <dbReference type="Proteomes" id="UP000280668"/>
    </source>
</evidence>
<organism evidence="7 8">
    <name type="scientific">Bogoriella caseilytica</name>
    <dbReference type="NCBI Taxonomy" id="56055"/>
    <lineage>
        <taxon>Bacteria</taxon>
        <taxon>Bacillati</taxon>
        <taxon>Actinomycetota</taxon>
        <taxon>Actinomycetes</taxon>
        <taxon>Micrococcales</taxon>
        <taxon>Bogoriellaceae</taxon>
        <taxon>Bogoriella</taxon>
    </lineage>
</organism>
<dbReference type="GO" id="GO:0016787">
    <property type="term" value="F:hydrolase activity"/>
    <property type="evidence" value="ECO:0007669"/>
    <property type="project" value="UniProtKB-UniRule"/>
</dbReference>
<dbReference type="RefSeq" id="WP_123303285.1">
    <property type="nucleotide sequence ID" value="NZ_RKHK01000001.1"/>
</dbReference>
<accession>A0A3N2BBY1</accession>
<feature type="short sequence motif" description="GXSXG" evidence="4">
    <location>
        <begin position="57"/>
        <end position="61"/>
    </location>
</feature>
<dbReference type="Pfam" id="PF01734">
    <property type="entry name" value="Patatin"/>
    <property type="match status" value="1"/>
</dbReference>
<protein>
    <submittedName>
        <fullName evidence="7">Patatin-like phospholipase</fullName>
    </submittedName>
</protein>
<dbReference type="GO" id="GO:0016042">
    <property type="term" value="P:lipid catabolic process"/>
    <property type="evidence" value="ECO:0007669"/>
    <property type="project" value="UniProtKB-UniRule"/>
</dbReference>
<dbReference type="SUPFAM" id="SSF52151">
    <property type="entry name" value="FabD/lysophospholipase-like"/>
    <property type="match status" value="1"/>
</dbReference>
<dbReference type="InterPro" id="IPR002641">
    <property type="entry name" value="PNPLA_dom"/>
</dbReference>
<name>A0A3N2BBY1_9MICO</name>
<dbReference type="Proteomes" id="UP000280668">
    <property type="component" value="Unassembled WGS sequence"/>
</dbReference>
<dbReference type="InterPro" id="IPR016035">
    <property type="entry name" value="Acyl_Trfase/lysoPLipase"/>
</dbReference>
<comment type="caution">
    <text evidence="7">The sequence shown here is derived from an EMBL/GenBank/DDBJ whole genome shotgun (WGS) entry which is preliminary data.</text>
</comment>
<dbReference type="PROSITE" id="PS51635">
    <property type="entry name" value="PNPLA"/>
    <property type="match status" value="1"/>
</dbReference>
<evidence type="ECO:0000256" key="1">
    <source>
        <dbReference type="ARBA" id="ARBA00022801"/>
    </source>
</evidence>
<feature type="region of interest" description="Disordered" evidence="5">
    <location>
        <begin position="424"/>
        <end position="476"/>
    </location>
</feature>
<dbReference type="AlphaFoldDB" id="A0A3N2BBY1"/>
<evidence type="ECO:0000256" key="3">
    <source>
        <dbReference type="ARBA" id="ARBA00023098"/>
    </source>
</evidence>
<sequence>MPDAPRDRLTSLLRLRNRRRGATGLVLSGGGSRADFEIGALTYLYDRVGIEPTVITGTSAGSILGAVLAQHSDAAGQRRALGRLERLWREMADSSEMFTPNEWFVRLRQRGPEWFAALQRQQRQNPLGRTFARVAASGPLPLRLPRAETDDSNGALGVLELLTALREVGRARPDLAVILRGAEREKALYEPGPIVQRLAEPDFFSPARVASSGVTLRIAAVSLESGELHYVTESGGMVDRENRELRGDPVDMVEAVHASCAIPAVFRPVPLRQETYVDGGVRETLPAEIAMTQLGVGRCFAVVASPPGVPRQASYRDKDMLSVVMRSSVGIMTDESLRDEVEWARSAGATVIAPEIEIHDMLTVNPGLTAISLDYGYVRAAEAVDAASAREVALTRELFILRREIWRAEEQLLIRLGLVEPSENDLLESPGGGTTDAPEASPAEASRPAEADSTDAVAGGPASRPGARTEVDPSAQTLTEIAARKRKLRSLLSQVPARRLPPGAQRWWRGYEGHTAEVPLPPIWR</sequence>
<feature type="domain" description="PNPLA" evidence="6">
    <location>
        <begin position="25"/>
        <end position="291"/>
    </location>
</feature>
<dbReference type="EMBL" id="RKHK01000001">
    <property type="protein sequence ID" value="ROR72766.1"/>
    <property type="molecule type" value="Genomic_DNA"/>
</dbReference>
<reference evidence="7 8" key="1">
    <citation type="submission" date="2018-11" db="EMBL/GenBank/DDBJ databases">
        <title>Sequencing the genomes of 1000 actinobacteria strains.</title>
        <authorList>
            <person name="Klenk H.-P."/>
        </authorList>
    </citation>
    <scope>NUCLEOTIDE SEQUENCE [LARGE SCALE GENOMIC DNA]</scope>
    <source>
        <strain evidence="7 8">DSM 11294</strain>
    </source>
</reference>
<proteinExistence type="predicted"/>
<evidence type="ECO:0000313" key="7">
    <source>
        <dbReference type="EMBL" id="ROR72766.1"/>
    </source>
</evidence>
<feature type="active site" description="Proton acceptor" evidence="4">
    <location>
        <position position="278"/>
    </location>
</feature>
<keyword evidence="1 4" id="KW-0378">Hydrolase</keyword>
<dbReference type="InterPro" id="IPR050301">
    <property type="entry name" value="NTE"/>
</dbReference>